<dbReference type="Proteomes" id="UP000177416">
    <property type="component" value="Unassembled WGS sequence"/>
</dbReference>
<name>A0A1F5ZM63_9BACT</name>
<dbReference type="EMBL" id="MFJJ01000042">
    <property type="protein sequence ID" value="OGG13569.1"/>
    <property type="molecule type" value="Genomic_DNA"/>
</dbReference>
<dbReference type="InterPro" id="IPR029060">
    <property type="entry name" value="PIN-like_dom_sf"/>
</dbReference>
<sequence length="147" mass="16125">MTASRHFPTNKVFFDASVIIAVLLSPSGGSAKLLEFAKNKAIVAITSQTVIDEVIDHTEKIHKTPEEISLFVKESGFLVRERVTQTEIEKVSGIVDSTDAHLLVGARGSACQYLVTLDKKHLLRTDVQKMVAPLRIVNPKELLGVFA</sequence>
<accession>A0A1F5ZM63</accession>
<protein>
    <submittedName>
        <fullName evidence="2">Putative toxin-antitoxin system toxin component, PIN family</fullName>
    </submittedName>
</protein>
<dbReference type="Pfam" id="PF13470">
    <property type="entry name" value="PIN_3"/>
    <property type="match status" value="1"/>
</dbReference>
<dbReference type="PANTHER" id="PTHR34610">
    <property type="entry name" value="SSL7007 PROTEIN"/>
    <property type="match status" value="1"/>
</dbReference>
<dbReference type="AlphaFoldDB" id="A0A1F5ZM63"/>
<proteinExistence type="predicted"/>
<dbReference type="InterPro" id="IPR002850">
    <property type="entry name" value="PIN_toxin-like"/>
</dbReference>
<organism evidence="2 3">
    <name type="scientific">Candidatus Gottesmanbacteria bacterium RIFCSPHIGHO2_01_FULL_46_14</name>
    <dbReference type="NCBI Taxonomy" id="1798380"/>
    <lineage>
        <taxon>Bacteria</taxon>
        <taxon>Candidatus Gottesmaniibacteriota</taxon>
    </lineage>
</organism>
<gene>
    <name evidence="2" type="ORF">A2875_01045</name>
</gene>
<dbReference type="SMART" id="SM00670">
    <property type="entry name" value="PINc"/>
    <property type="match status" value="1"/>
</dbReference>
<evidence type="ECO:0000259" key="1">
    <source>
        <dbReference type="SMART" id="SM00670"/>
    </source>
</evidence>
<comment type="caution">
    <text evidence="2">The sequence shown here is derived from an EMBL/GenBank/DDBJ whole genome shotgun (WGS) entry which is preliminary data.</text>
</comment>
<dbReference type="PANTHER" id="PTHR34610:SF4">
    <property type="entry name" value="SLL8027 PROTEIN"/>
    <property type="match status" value="1"/>
</dbReference>
<reference evidence="2 3" key="1">
    <citation type="journal article" date="2016" name="Nat. Commun.">
        <title>Thousands of microbial genomes shed light on interconnected biogeochemical processes in an aquifer system.</title>
        <authorList>
            <person name="Anantharaman K."/>
            <person name="Brown C.T."/>
            <person name="Hug L.A."/>
            <person name="Sharon I."/>
            <person name="Castelle C.J."/>
            <person name="Probst A.J."/>
            <person name="Thomas B.C."/>
            <person name="Singh A."/>
            <person name="Wilkins M.J."/>
            <person name="Karaoz U."/>
            <person name="Brodie E.L."/>
            <person name="Williams K.H."/>
            <person name="Hubbard S.S."/>
            <person name="Banfield J.F."/>
        </authorList>
    </citation>
    <scope>NUCLEOTIDE SEQUENCE [LARGE SCALE GENOMIC DNA]</scope>
</reference>
<dbReference type="NCBIfam" id="TIGR00305">
    <property type="entry name" value="putative toxin-antitoxin system toxin component, PIN family"/>
    <property type="match status" value="1"/>
</dbReference>
<evidence type="ECO:0000313" key="3">
    <source>
        <dbReference type="Proteomes" id="UP000177416"/>
    </source>
</evidence>
<dbReference type="Gene3D" id="3.40.50.1010">
    <property type="entry name" value="5'-nuclease"/>
    <property type="match status" value="1"/>
</dbReference>
<evidence type="ECO:0000313" key="2">
    <source>
        <dbReference type="EMBL" id="OGG13569.1"/>
    </source>
</evidence>
<dbReference type="InterPro" id="IPR002716">
    <property type="entry name" value="PIN_dom"/>
</dbReference>
<feature type="domain" description="PIN" evidence="1">
    <location>
        <begin position="10"/>
        <end position="123"/>
    </location>
</feature>
<dbReference type="SUPFAM" id="SSF88723">
    <property type="entry name" value="PIN domain-like"/>
    <property type="match status" value="1"/>
</dbReference>